<keyword evidence="11" id="KW-1185">Reference proteome</keyword>
<dbReference type="RefSeq" id="WP_071794182.1">
    <property type="nucleotide sequence ID" value="NZ_LZDD01000002.1"/>
</dbReference>
<evidence type="ECO:0000256" key="7">
    <source>
        <dbReference type="RuleBase" id="RU003557"/>
    </source>
</evidence>
<dbReference type="InterPro" id="IPR020617">
    <property type="entry name" value="Thiolase_C"/>
</dbReference>
<dbReference type="EMBL" id="LZDD01000002">
    <property type="protein sequence ID" value="OJF71893.1"/>
    <property type="molecule type" value="Genomic_DNA"/>
</dbReference>
<reference evidence="11" key="1">
    <citation type="submission" date="2016-06" db="EMBL/GenBank/DDBJ databases">
        <authorList>
            <person name="de Vries S.P.W."/>
            <person name="Hadjirin N.F."/>
            <person name="Lay E.M."/>
            <person name="Zadoks R.N."/>
            <person name="Peacock S.J."/>
            <person name="Parkhill J."/>
            <person name="Grant A.J."/>
            <person name="Mcdougall S."/>
            <person name="Holmes M.A."/>
        </authorList>
    </citation>
    <scope>NUCLEOTIDE SEQUENCE [LARGE SCALE GENOMIC DNA]</scope>
    <source>
        <strain evidence="11">NZ1587</strain>
    </source>
</reference>
<dbReference type="SUPFAM" id="SSF53901">
    <property type="entry name" value="Thiolase-like"/>
    <property type="match status" value="2"/>
</dbReference>
<dbReference type="STRING" id="1856638.A9Q68_07905"/>
<dbReference type="Pfam" id="PF00108">
    <property type="entry name" value="Thiolase_N"/>
    <property type="match status" value="1"/>
</dbReference>
<dbReference type="NCBIfam" id="TIGR01930">
    <property type="entry name" value="AcCoA-C-Actrans"/>
    <property type="match status" value="1"/>
</dbReference>
<evidence type="ECO:0000256" key="6">
    <source>
        <dbReference type="PIRSR" id="PIRSR000429-1"/>
    </source>
</evidence>
<dbReference type="GO" id="GO:0003985">
    <property type="term" value="F:acetyl-CoA C-acetyltransferase activity"/>
    <property type="evidence" value="ECO:0007669"/>
    <property type="project" value="UniProtKB-EC"/>
</dbReference>
<dbReference type="Pfam" id="PF02803">
    <property type="entry name" value="Thiolase_C"/>
    <property type="match status" value="1"/>
</dbReference>
<evidence type="ECO:0000256" key="4">
    <source>
        <dbReference type="ARBA" id="ARBA00023315"/>
    </source>
</evidence>
<accession>A0A1L8MMB4</accession>
<dbReference type="PANTHER" id="PTHR18919:SF107">
    <property type="entry name" value="ACETYL-COA ACETYLTRANSFERASE, CYTOSOLIC"/>
    <property type="match status" value="1"/>
</dbReference>
<dbReference type="AlphaFoldDB" id="A0A1L8MMB4"/>
<evidence type="ECO:0000259" key="9">
    <source>
        <dbReference type="Pfam" id="PF02803"/>
    </source>
</evidence>
<comment type="similarity">
    <text evidence="1 7">Belongs to the thiolase-like superfamily. Thiolase family.</text>
</comment>
<dbReference type="OrthoDB" id="9764892at2"/>
<evidence type="ECO:0000256" key="5">
    <source>
        <dbReference type="ARBA" id="ARBA00030755"/>
    </source>
</evidence>
<dbReference type="Gene3D" id="3.40.47.10">
    <property type="match status" value="2"/>
</dbReference>
<protein>
    <recommendedName>
        <fullName evidence="2">acetyl-CoA C-acetyltransferase</fullName>
        <ecNumber evidence="2">2.3.1.9</ecNumber>
    </recommendedName>
    <alternativeName>
        <fullName evidence="5">Acetoacetyl-CoA thiolase</fullName>
    </alternativeName>
</protein>
<dbReference type="InterPro" id="IPR020616">
    <property type="entry name" value="Thiolase_N"/>
</dbReference>
<evidence type="ECO:0000256" key="2">
    <source>
        <dbReference type="ARBA" id="ARBA00012705"/>
    </source>
</evidence>
<feature type="active site" description="Acyl-thioester intermediate" evidence="6">
    <location>
        <position position="93"/>
    </location>
</feature>
<feature type="active site" description="Proton acceptor" evidence="6">
    <location>
        <position position="397"/>
    </location>
</feature>
<dbReference type="FunFam" id="3.40.47.10:FF:000010">
    <property type="entry name" value="Acetyl-CoA acetyltransferase (Thiolase)"/>
    <property type="match status" value="1"/>
</dbReference>
<evidence type="ECO:0000259" key="8">
    <source>
        <dbReference type="Pfam" id="PF00108"/>
    </source>
</evidence>
<dbReference type="Proteomes" id="UP000182015">
    <property type="component" value="Unassembled WGS sequence"/>
</dbReference>
<feature type="domain" description="Thiolase N-terminal" evidence="8">
    <location>
        <begin position="9"/>
        <end position="273"/>
    </location>
</feature>
<organism evidence="10 11">
    <name type="scientific">Streptococcus bovimastitidis</name>
    <dbReference type="NCBI Taxonomy" id="1856638"/>
    <lineage>
        <taxon>Bacteria</taxon>
        <taxon>Bacillati</taxon>
        <taxon>Bacillota</taxon>
        <taxon>Bacilli</taxon>
        <taxon>Lactobacillales</taxon>
        <taxon>Streptococcaceae</taxon>
        <taxon>Streptococcus</taxon>
    </lineage>
</organism>
<feature type="domain" description="Thiolase C-terminal" evidence="9">
    <location>
        <begin position="281"/>
        <end position="409"/>
    </location>
</feature>
<evidence type="ECO:0000256" key="3">
    <source>
        <dbReference type="ARBA" id="ARBA00022679"/>
    </source>
</evidence>
<dbReference type="EC" id="2.3.1.9" evidence="2"/>
<keyword evidence="4 7" id="KW-0012">Acyltransferase</keyword>
<dbReference type="GO" id="GO:0006635">
    <property type="term" value="P:fatty acid beta-oxidation"/>
    <property type="evidence" value="ECO:0007669"/>
    <property type="project" value="TreeGrafter"/>
</dbReference>
<dbReference type="PROSITE" id="PS00737">
    <property type="entry name" value="THIOLASE_2"/>
    <property type="match status" value="1"/>
</dbReference>
<dbReference type="InterPro" id="IPR020613">
    <property type="entry name" value="Thiolase_CS"/>
</dbReference>
<feature type="active site" description="Proton acceptor" evidence="6">
    <location>
        <position position="366"/>
    </location>
</feature>
<proteinExistence type="inferred from homology"/>
<evidence type="ECO:0000313" key="10">
    <source>
        <dbReference type="EMBL" id="OJF71893.1"/>
    </source>
</evidence>
<dbReference type="PANTHER" id="PTHR18919">
    <property type="entry name" value="ACETYL-COA C-ACYLTRANSFERASE"/>
    <property type="match status" value="1"/>
</dbReference>
<comment type="caution">
    <text evidence="10">The sequence shown here is derived from an EMBL/GenBank/DDBJ whole genome shotgun (WGS) entry which is preliminary data.</text>
</comment>
<sequence>MLTTKQEEIVIVGAARTPVGAYLGDLKTVPVEVLGEVALKEAVDRAKLTVSDIDEVIVGHVTGSQTTNNLGNIIGINSGLPDTSTGMTVNRICGSGIQSAVSASLELLHSNKKIIAAGGAESLSRAPYQLPDSARYQAFRMGDVQMIDANLEGHRSASGRNSGIAHMGNTAENVVRKYNISREKQDQFAYDSQQKAAKAIESGRFAQEIVPVEVPGRKGQVTVVEKDGHPRPDTSLESLAKLRPAFEKDGSVTAGNASGLNDGAAFEIFTTESLAKEKGLEVMAKVVDYQISGCAPETMGLGPVYAINDLLERQGLDLVKDIDVLEINEAFAGQTIGCLIELGIDMDTDFYKNKFNPHGGAVALGHPLGMSGARIITSLLYEFKNNPDKRYAIASACIGGGQGIALLLENGYYTGK</sequence>
<dbReference type="InterPro" id="IPR002155">
    <property type="entry name" value="Thiolase"/>
</dbReference>
<dbReference type="PIRSF" id="PIRSF000429">
    <property type="entry name" value="Ac-CoA_Ac_transf"/>
    <property type="match status" value="1"/>
</dbReference>
<name>A0A1L8MMB4_9STRE</name>
<dbReference type="InterPro" id="IPR020610">
    <property type="entry name" value="Thiolase_AS"/>
</dbReference>
<dbReference type="PROSITE" id="PS00099">
    <property type="entry name" value="THIOLASE_3"/>
    <property type="match status" value="1"/>
</dbReference>
<evidence type="ECO:0000313" key="11">
    <source>
        <dbReference type="Proteomes" id="UP000182015"/>
    </source>
</evidence>
<gene>
    <name evidence="10" type="ORF">A9Q68_07905</name>
</gene>
<evidence type="ECO:0000256" key="1">
    <source>
        <dbReference type="ARBA" id="ARBA00010982"/>
    </source>
</evidence>
<keyword evidence="3 7" id="KW-0808">Transferase</keyword>
<dbReference type="CDD" id="cd00751">
    <property type="entry name" value="thiolase"/>
    <property type="match status" value="1"/>
</dbReference>
<dbReference type="InterPro" id="IPR016039">
    <property type="entry name" value="Thiolase-like"/>
</dbReference>